<accession>A0A1I3TLR1</accession>
<name>A0A1I3TLR1_9EURY</name>
<sequence length="61" mass="6437">MESLDMATNPGSIGRLPADGEIVAATDEIEGQPHLVIADIARDDAWISVSEADAASLSEWK</sequence>
<organism evidence="1 2">
    <name type="scientific">Natronobacterium gregoryi</name>
    <dbReference type="NCBI Taxonomy" id="44930"/>
    <lineage>
        <taxon>Archaea</taxon>
        <taxon>Methanobacteriati</taxon>
        <taxon>Methanobacteriota</taxon>
        <taxon>Stenosarchaea group</taxon>
        <taxon>Halobacteria</taxon>
        <taxon>Halobacteriales</taxon>
        <taxon>Natrialbaceae</taxon>
        <taxon>Natronobacterium</taxon>
    </lineage>
</organism>
<reference evidence="1 2" key="1">
    <citation type="submission" date="2016-10" db="EMBL/GenBank/DDBJ databases">
        <authorList>
            <person name="de Groot N.N."/>
        </authorList>
    </citation>
    <scope>NUCLEOTIDE SEQUENCE [LARGE SCALE GENOMIC DNA]</scope>
    <source>
        <strain evidence="1 2">SP2</strain>
    </source>
</reference>
<dbReference type="InterPro" id="IPR055978">
    <property type="entry name" value="DUF7556"/>
</dbReference>
<dbReference type="EMBL" id="FORO01000065">
    <property type="protein sequence ID" value="SFJ72154.1"/>
    <property type="molecule type" value="Genomic_DNA"/>
</dbReference>
<evidence type="ECO:0000313" key="2">
    <source>
        <dbReference type="Proteomes" id="UP000182829"/>
    </source>
</evidence>
<proteinExistence type="predicted"/>
<protein>
    <submittedName>
        <fullName evidence="1">Uncharacterized protein</fullName>
    </submittedName>
</protein>
<dbReference type="Pfam" id="PF24433">
    <property type="entry name" value="DUF7556"/>
    <property type="match status" value="1"/>
</dbReference>
<evidence type="ECO:0000313" key="1">
    <source>
        <dbReference type="EMBL" id="SFJ72154.1"/>
    </source>
</evidence>
<dbReference type="OMA" id="DERWIAM"/>
<gene>
    <name evidence="1" type="ORF">SAMN05443661_16512</name>
</gene>
<dbReference type="Proteomes" id="UP000182829">
    <property type="component" value="Unassembled WGS sequence"/>
</dbReference>
<dbReference type="AlphaFoldDB" id="A0A1I3TLR1"/>